<gene>
    <name evidence="1" type="ORF">X808_1630</name>
</gene>
<dbReference type="HOGENOM" id="CLU_069126_0_0_6"/>
<evidence type="ECO:0000313" key="1">
    <source>
        <dbReference type="EMBL" id="AHG74690.1"/>
    </source>
</evidence>
<organism evidence="1 2">
    <name type="scientific">Mannheimia varigena USDA-ARS-USMARC-1296</name>
    <dbReference type="NCBI Taxonomy" id="1433287"/>
    <lineage>
        <taxon>Bacteria</taxon>
        <taxon>Pseudomonadati</taxon>
        <taxon>Pseudomonadota</taxon>
        <taxon>Gammaproteobacteria</taxon>
        <taxon>Pasteurellales</taxon>
        <taxon>Pasteurellaceae</taxon>
        <taxon>Mannheimia</taxon>
    </lineage>
</organism>
<sequence>MPILNNAINSIQLGLDDYELSKTDARRVVSAARNFHAGILLLMKYKLSLLSADDSEDVLIKKKIKPKIENGKLTWVGDGKKTVDIQDIKERFKSLNIDFDWVTFDYLTNERNNLEHYYTSSTPNAIGSLVSSTFPLLNDFIRDQLDKDPETLLGEDAWSILTENYDLYLRNKENKLQKFKALNYWSDTILSALKEYRCNCCGSEFILPIERLGNASETDYKCTSCETVFSYETLTSLAINEMFCTRMHYAFKDGSDYPIWDCPECGGEYIYSEGICSICGHKANHSCKICGDTTDELDEMCSYCSHIQYQMQKD</sequence>
<dbReference type="Proteomes" id="UP000066995">
    <property type="component" value="Chromosome"/>
</dbReference>
<proteinExistence type="predicted"/>
<accession>W0QA49</accession>
<dbReference type="PATRIC" id="fig|1433287.3.peg.161"/>
<keyword evidence="2" id="KW-1185">Reference proteome</keyword>
<dbReference type="KEGG" id="mvi:X808_1630"/>
<dbReference type="RefSeq" id="WP_025216463.1">
    <property type="nucleotide sequence ID" value="NZ_CP006943.1"/>
</dbReference>
<dbReference type="AlphaFoldDB" id="W0QA49"/>
<protein>
    <submittedName>
        <fullName evidence="1">Uncharacterized protein</fullName>
    </submittedName>
</protein>
<reference evidence="1 2" key="1">
    <citation type="submission" date="2013-12" db="EMBL/GenBank/DDBJ databases">
        <title>Annotation of the Mannheimia varigena USDA-ARS-USMARC-1296 complete genome.</title>
        <authorList>
            <person name="Harhay G.P."/>
            <person name="Clawson M.L."/>
            <person name="Murray R.W."/>
            <person name="Lubbers B.V."/>
            <person name="Heaton M.P."/>
            <person name="Chitko-Mckown C.G."/>
            <person name="Harhay D.M."/>
            <person name="Smith T.P.L."/>
        </authorList>
    </citation>
    <scope>NUCLEOTIDE SEQUENCE [LARGE SCALE GENOMIC DNA]</scope>
    <source>
        <strain evidence="1 2">USDA-ARS-USMARC-1296</strain>
    </source>
</reference>
<dbReference type="EMBL" id="CP006943">
    <property type="protein sequence ID" value="AHG74690.1"/>
    <property type="molecule type" value="Genomic_DNA"/>
</dbReference>
<dbReference type="OrthoDB" id="5941857at2"/>
<evidence type="ECO:0000313" key="2">
    <source>
        <dbReference type="Proteomes" id="UP000066995"/>
    </source>
</evidence>
<name>W0QA49_9PAST</name>
<dbReference type="eggNOG" id="COG3677">
    <property type="taxonomic scope" value="Bacteria"/>
</dbReference>